<comment type="similarity">
    <text evidence="2">Belongs to the alpha-IPM synthase/homocitrate synthase family.</text>
</comment>
<evidence type="ECO:0000259" key="3">
    <source>
        <dbReference type="PROSITE" id="PS50991"/>
    </source>
</evidence>
<dbReference type="PANTHER" id="PTHR42880">
    <property type="entry name" value="HOMOCITRATE SYNTHASE"/>
    <property type="match status" value="1"/>
</dbReference>
<sequence>MVEILDSTLREGEQTPYVNFLVDEKLEIARKLDHIGVDMIEAGDPSVSPKVFQAVKEIASLGLKAEIVAHSLATRSGIAKAKECGVGRVVVFYPTSKIHLEAKMNKGEDEAIEYVCEHIRYARELGLKVRYTPEDASRTDFEFLVRVCNRAIEAGADRISFADTLGILQPHEMYERVKALRERLLPCKIDLHCHNDYGLALANALAGLRAGADCIHTTVNGMGERTGIPDLSETVLALHQFMGVNKYELRHLTELSSYVERISGFFIAPNKPVTGMNAFSHKSGVHTNGVLKDPRTYENFDPAILGRERRIVIDKYTGKRAVAMRLSEYGVEVSPEELEAIVEEIKRFGDEHKILHDADIVELAERVTGRMIDVFPRDLNAIVMIAVESHVYTGAVVRRLKNLKQVANVYEITGEYDISAYVKVSNVSDLNNFIEELRSMPGVKLTDTRIVLKKHAENGW</sequence>
<evidence type="ECO:0000256" key="1">
    <source>
        <dbReference type="ARBA" id="ARBA00022679"/>
    </source>
</evidence>
<dbReference type="OrthoDB" id="9804858at2"/>
<dbReference type="InterPro" id="IPR000891">
    <property type="entry name" value="PYR_CT"/>
</dbReference>
<proteinExistence type="inferred from homology"/>
<dbReference type="Gene3D" id="3.20.20.70">
    <property type="entry name" value="Aldolase class I"/>
    <property type="match status" value="1"/>
</dbReference>
<dbReference type="Pfam" id="PF00682">
    <property type="entry name" value="HMGL-like"/>
    <property type="match status" value="1"/>
</dbReference>
<dbReference type="InterPro" id="IPR011008">
    <property type="entry name" value="Dimeric_a/b-barrel"/>
</dbReference>
<dbReference type="InterPro" id="IPR019887">
    <property type="entry name" value="Tscrpt_reg_AsnC/Lrp_C"/>
</dbReference>
<comment type="caution">
    <text evidence="4">The sequence shown here is derived from an EMBL/GenBank/DDBJ whole genome shotgun (WGS) entry which is preliminary data.</text>
</comment>
<dbReference type="PROSITE" id="PS50991">
    <property type="entry name" value="PYR_CT"/>
    <property type="match status" value="1"/>
</dbReference>
<dbReference type="RefSeq" id="WP_062192294.1">
    <property type="nucleotide sequence ID" value="NZ_DF967965.1"/>
</dbReference>
<protein>
    <submittedName>
        <fullName evidence="4">2-isopropylmalate synthase</fullName>
    </submittedName>
</protein>
<dbReference type="Pfam" id="PF01037">
    <property type="entry name" value="AsnC_trans_reg"/>
    <property type="match status" value="1"/>
</dbReference>
<dbReference type="PANTHER" id="PTHR42880:SF1">
    <property type="entry name" value="ISOPROPYLMALATE_HOMOCITRATE_CITRAMALATE SYNTHASE FAMILY PROTEIN"/>
    <property type="match status" value="1"/>
</dbReference>
<evidence type="ECO:0000256" key="2">
    <source>
        <dbReference type="RuleBase" id="RU003523"/>
    </source>
</evidence>
<dbReference type="Gene3D" id="3.30.70.920">
    <property type="match status" value="1"/>
</dbReference>
<dbReference type="EMBL" id="DPBP01000028">
    <property type="protein sequence ID" value="HCE17561.1"/>
    <property type="molecule type" value="Genomic_DNA"/>
</dbReference>
<dbReference type="SUPFAM" id="SSF51569">
    <property type="entry name" value="Aldolase"/>
    <property type="match status" value="1"/>
</dbReference>
<dbReference type="Gene3D" id="1.10.238.260">
    <property type="match status" value="1"/>
</dbReference>
<accession>A0A3D1JG50</accession>
<dbReference type="SUPFAM" id="SSF54909">
    <property type="entry name" value="Dimeric alpha+beta barrel"/>
    <property type="match status" value="1"/>
</dbReference>
<feature type="domain" description="Pyruvate carboxyltransferase" evidence="3">
    <location>
        <begin position="2"/>
        <end position="253"/>
    </location>
</feature>
<name>A0A3D1JG50_9CHLR</name>
<dbReference type="GO" id="GO:0019752">
    <property type="term" value="P:carboxylic acid metabolic process"/>
    <property type="evidence" value="ECO:0007669"/>
    <property type="project" value="InterPro"/>
</dbReference>
<dbReference type="Pfam" id="PF22617">
    <property type="entry name" value="HCS_D2"/>
    <property type="match status" value="1"/>
</dbReference>
<dbReference type="GO" id="GO:0046912">
    <property type="term" value="F:acyltransferase activity, acyl groups converted into alkyl on transfer"/>
    <property type="evidence" value="ECO:0007669"/>
    <property type="project" value="InterPro"/>
</dbReference>
<gene>
    <name evidence="4" type="ORF">DEQ80_06855</name>
</gene>
<dbReference type="STRING" id="229919.GCA_001050195_01759"/>
<reference evidence="4 5" key="1">
    <citation type="journal article" date="2018" name="Nat. Biotechnol.">
        <title>A standardized bacterial taxonomy based on genome phylogeny substantially revises the tree of life.</title>
        <authorList>
            <person name="Parks D.H."/>
            <person name="Chuvochina M."/>
            <person name="Waite D.W."/>
            <person name="Rinke C."/>
            <person name="Skarshewski A."/>
            <person name="Chaumeil P.A."/>
            <person name="Hugenholtz P."/>
        </authorList>
    </citation>
    <scope>NUCLEOTIDE SEQUENCE [LARGE SCALE GENOMIC DNA]</scope>
    <source>
        <strain evidence="4">UBA8781</strain>
    </source>
</reference>
<dbReference type="PROSITE" id="PS00816">
    <property type="entry name" value="AIPM_HOMOCIT_SYNTH_2"/>
    <property type="match status" value="1"/>
</dbReference>
<organism evidence="4 5">
    <name type="scientific">Anaerolinea thermolimosa</name>
    <dbReference type="NCBI Taxonomy" id="229919"/>
    <lineage>
        <taxon>Bacteria</taxon>
        <taxon>Bacillati</taxon>
        <taxon>Chloroflexota</taxon>
        <taxon>Anaerolineae</taxon>
        <taxon>Anaerolineales</taxon>
        <taxon>Anaerolineaceae</taxon>
        <taxon>Anaerolinea</taxon>
    </lineage>
</organism>
<keyword evidence="1 2" id="KW-0808">Transferase</keyword>
<dbReference type="InterPro" id="IPR013785">
    <property type="entry name" value="Aldolase_TIM"/>
</dbReference>
<dbReference type="AlphaFoldDB" id="A0A3D1JG50"/>
<evidence type="ECO:0000313" key="5">
    <source>
        <dbReference type="Proteomes" id="UP000264141"/>
    </source>
</evidence>
<dbReference type="Proteomes" id="UP000264141">
    <property type="component" value="Unassembled WGS sequence"/>
</dbReference>
<dbReference type="InterPro" id="IPR002034">
    <property type="entry name" value="AIPM/Hcit_synth_CS"/>
</dbReference>
<evidence type="ECO:0000313" key="4">
    <source>
        <dbReference type="EMBL" id="HCE17561.1"/>
    </source>
</evidence>
<dbReference type="PROSITE" id="PS00815">
    <property type="entry name" value="AIPM_HOMOCIT_SYNTH_1"/>
    <property type="match status" value="1"/>
</dbReference>
<dbReference type="InterPro" id="IPR054691">
    <property type="entry name" value="LeuA/HCS_post-cat"/>
</dbReference>